<sequence length="86" mass="10092">MYDFHVLPFPQPPTYDSPPPNRRYNRPPVHYILQQFRSLCQSASVSVPVKLDVLLLTTNVLYPATFPFSREKKEINYFLYTGNSIR</sequence>
<reference evidence="2 3" key="1">
    <citation type="journal article" date="2014" name="Nat. Commun.">
        <title>Molecular traces of alternative social organization in a termite genome.</title>
        <authorList>
            <person name="Terrapon N."/>
            <person name="Li C."/>
            <person name="Robertson H.M."/>
            <person name="Ji L."/>
            <person name="Meng X."/>
            <person name="Booth W."/>
            <person name="Chen Z."/>
            <person name="Childers C.P."/>
            <person name="Glastad K.M."/>
            <person name="Gokhale K."/>
            <person name="Gowin J."/>
            <person name="Gronenberg W."/>
            <person name="Hermansen R.A."/>
            <person name="Hu H."/>
            <person name="Hunt B.G."/>
            <person name="Huylmans A.K."/>
            <person name="Khalil S.M."/>
            <person name="Mitchell R.D."/>
            <person name="Munoz-Torres M.C."/>
            <person name="Mustard J.A."/>
            <person name="Pan H."/>
            <person name="Reese J.T."/>
            <person name="Scharf M.E."/>
            <person name="Sun F."/>
            <person name="Vogel H."/>
            <person name="Xiao J."/>
            <person name="Yang W."/>
            <person name="Yang Z."/>
            <person name="Yang Z."/>
            <person name="Zhou J."/>
            <person name="Zhu J."/>
            <person name="Brent C.S."/>
            <person name="Elsik C.G."/>
            <person name="Goodisman M.A."/>
            <person name="Liberles D.A."/>
            <person name="Roe R.M."/>
            <person name="Vargo E.L."/>
            <person name="Vilcinskas A."/>
            <person name="Wang J."/>
            <person name="Bornberg-Bauer E."/>
            <person name="Korb J."/>
            <person name="Zhang G."/>
            <person name="Liebig J."/>
        </authorList>
    </citation>
    <scope>NUCLEOTIDE SEQUENCE [LARGE SCALE GENOMIC DNA]</scope>
    <source>
        <tissue evidence="2">Whole organism</tissue>
    </source>
</reference>
<name>A0A067RGI7_ZOONE</name>
<evidence type="ECO:0000256" key="1">
    <source>
        <dbReference type="SAM" id="MobiDB-lite"/>
    </source>
</evidence>
<organism evidence="2 3">
    <name type="scientific">Zootermopsis nevadensis</name>
    <name type="common">Dampwood termite</name>
    <dbReference type="NCBI Taxonomy" id="136037"/>
    <lineage>
        <taxon>Eukaryota</taxon>
        <taxon>Metazoa</taxon>
        <taxon>Ecdysozoa</taxon>
        <taxon>Arthropoda</taxon>
        <taxon>Hexapoda</taxon>
        <taxon>Insecta</taxon>
        <taxon>Pterygota</taxon>
        <taxon>Neoptera</taxon>
        <taxon>Polyneoptera</taxon>
        <taxon>Dictyoptera</taxon>
        <taxon>Blattodea</taxon>
        <taxon>Blattoidea</taxon>
        <taxon>Termitoidae</taxon>
        <taxon>Termopsidae</taxon>
        <taxon>Zootermopsis</taxon>
    </lineage>
</organism>
<dbReference type="InParanoid" id="A0A067RGI7"/>
<gene>
    <name evidence="2" type="ORF">L798_14752</name>
</gene>
<evidence type="ECO:0000313" key="2">
    <source>
        <dbReference type="EMBL" id="KDR22897.1"/>
    </source>
</evidence>
<feature type="compositionally biased region" description="Pro residues" evidence="1">
    <location>
        <begin position="9"/>
        <end position="21"/>
    </location>
</feature>
<dbReference type="Proteomes" id="UP000027135">
    <property type="component" value="Unassembled WGS sequence"/>
</dbReference>
<dbReference type="AlphaFoldDB" id="A0A067RGI7"/>
<keyword evidence="3" id="KW-1185">Reference proteome</keyword>
<feature type="region of interest" description="Disordered" evidence="1">
    <location>
        <begin position="1"/>
        <end position="22"/>
    </location>
</feature>
<proteinExistence type="predicted"/>
<dbReference type="EMBL" id="KK852482">
    <property type="protein sequence ID" value="KDR22897.1"/>
    <property type="molecule type" value="Genomic_DNA"/>
</dbReference>
<protein>
    <submittedName>
        <fullName evidence="2">Uncharacterized protein</fullName>
    </submittedName>
</protein>
<evidence type="ECO:0000313" key="3">
    <source>
        <dbReference type="Proteomes" id="UP000027135"/>
    </source>
</evidence>
<accession>A0A067RGI7</accession>